<sequence>MFDDAALIAAIDRRAAADIAAGRLLSHEAVLHWLSSWGHDIPPETGT</sequence>
<evidence type="ECO:0000313" key="1">
    <source>
        <dbReference type="EMBL" id="TPG15719.1"/>
    </source>
</evidence>
<dbReference type="Proteomes" id="UP000318413">
    <property type="component" value="Unassembled WGS sequence"/>
</dbReference>
<protein>
    <submittedName>
        <fullName evidence="1">CopG family transcriptional regulator</fullName>
    </submittedName>
</protein>
<dbReference type="EMBL" id="RCZK01000001">
    <property type="protein sequence ID" value="TPG15719.1"/>
    <property type="molecule type" value="Genomic_DNA"/>
</dbReference>
<dbReference type="AlphaFoldDB" id="A0A502CUC5"/>
<comment type="caution">
    <text evidence="1">The sequence shown here is derived from an EMBL/GenBank/DDBJ whole genome shotgun (WGS) entry which is preliminary data.</text>
</comment>
<name>A0A502CUC5_9SPHN</name>
<evidence type="ECO:0000313" key="2">
    <source>
        <dbReference type="Proteomes" id="UP000318413"/>
    </source>
</evidence>
<keyword evidence="2" id="KW-1185">Reference proteome</keyword>
<proteinExistence type="predicted"/>
<reference evidence="1 2" key="1">
    <citation type="journal article" date="2019" name="Environ. Microbiol.">
        <title>Species interactions and distinct microbial communities in high Arctic permafrost affected cryosols are associated with the CH4 and CO2 gas fluxes.</title>
        <authorList>
            <person name="Altshuler I."/>
            <person name="Hamel J."/>
            <person name="Turney S."/>
            <person name="Magnuson E."/>
            <person name="Levesque R."/>
            <person name="Greer C."/>
            <person name="Whyte L.G."/>
        </authorList>
    </citation>
    <scope>NUCLEOTIDE SEQUENCE [LARGE SCALE GENOMIC DNA]</scope>
    <source>
        <strain evidence="1 2">S5.1</strain>
    </source>
</reference>
<accession>A0A502CUC5</accession>
<organism evidence="1 2">
    <name type="scientific">Sphingomonas oligophenolica</name>
    <dbReference type="NCBI Taxonomy" id="301154"/>
    <lineage>
        <taxon>Bacteria</taxon>
        <taxon>Pseudomonadati</taxon>
        <taxon>Pseudomonadota</taxon>
        <taxon>Alphaproteobacteria</taxon>
        <taxon>Sphingomonadales</taxon>
        <taxon>Sphingomonadaceae</taxon>
        <taxon>Sphingomonas</taxon>
    </lineage>
</organism>
<gene>
    <name evidence="1" type="ORF">EAH84_00400</name>
</gene>